<evidence type="ECO:0008006" key="5">
    <source>
        <dbReference type="Google" id="ProtNLM"/>
    </source>
</evidence>
<dbReference type="PROSITE" id="PS51318">
    <property type="entry name" value="TAT"/>
    <property type="match status" value="1"/>
</dbReference>
<accession>A0ABP5WXK4</accession>
<feature type="signal peptide" evidence="2">
    <location>
        <begin position="1"/>
        <end position="36"/>
    </location>
</feature>
<keyword evidence="4" id="KW-1185">Reference proteome</keyword>
<dbReference type="Proteomes" id="UP001501638">
    <property type="component" value="Unassembled WGS sequence"/>
</dbReference>
<sequence>MSPRPTRRGFLSLTGRAAAAAGAVALSVPAGGTATAALRPPAAPRPAPPTPLRPQGPRDACHEPPDAGVSCDLERREV</sequence>
<organism evidence="3 4">
    <name type="scientific">Streptomyces macrosporus</name>
    <dbReference type="NCBI Taxonomy" id="44032"/>
    <lineage>
        <taxon>Bacteria</taxon>
        <taxon>Bacillati</taxon>
        <taxon>Actinomycetota</taxon>
        <taxon>Actinomycetes</taxon>
        <taxon>Kitasatosporales</taxon>
        <taxon>Streptomycetaceae</taxon>
        <taxon>Streptomyces</taxon>
    </lineage>
</organism>
<protein>
    <recommendedName>
        <fullName evidence="5">Twin-arginine translocation signal domain-containing protein</fullName>
    </recommendedName>
</protein>
<dbReference type="EMBL" id="BAAASZ010000017">
    <property type="protein sequence ID" value="GAA2436385.1"/>
    <property type="molecule type" value="Genomic_DNA"/>
</dbReference>
<proteinExistence type="predicted"/>
<feature type="chain" id="PRO_5047318841" description="Twin-arginine translocation signal domain-containing protein" evidence="2">
    <location>
        <begin position="37"/>
        <end position="78"/>
    </location>
</feature>
<gene>
    <name evidence="3" type="ORF">GCM10010405_19440</name>
</gene>
<name>A0ABP5WXK4_9ACTN</name>
<evidence type="ECO:0000313" key="3">
    <source>
        <dbReference type="EMBL" id="GAA2436385.1"/>
    </source>
</evidence>
<comment type="caution">
    <text evidence="3">The sequence shown here is derived from an EMBL/GenBank/DDBJ whole genome shotgun (WGS) entry which is preliminary data.</text>
</comment>
<reference evidence="4" key="1">
    <citation type="journal article" date="2019" name="Int. J. Syst. Evol. Microbiol.">
        <title>The Global Catalogue of Microorganisms (GCM) 10K type strain sequencing project: providing services to taxonomists for standard genome sequencing and annotation.</title>
        <authorList>
            <consortium name="The Broad Institute Genomics Platform"/>
            <consortium name="The Broad Institute Genome Sequencing Center for Infectious Disease"/>
            <person name="Wu L."/>
            <person name="Ma J."/>
        </authorList>
    </citation>
    <scope>NUCLEOTIDE SEQUENCE [LARGE SCALE GENOMIC DNA]</scope>
    <source>
        <strain evidence="4">JCM 6305</strain>
    </source>
</reference>
<keyword evidence="2" id="KW-0732">Signal</keyword>
<feature type="region of interest" description="Disordered" evidence="1">
    <location>
        <begin position="34"/>
        <end position="78"/>
    </location>
</feature>
<evidence type="ECO:0000313" key="4">
    <source>
        <dbReference type="Proteomes" id="UP001501638"/>
    </source>
</evidence>
<dbReference type="InterPro" id="IPR006311">
    <property type="entry name" value="TAT_signal"/>
</dbReference>
<evidence type="ECO:0000256" key="1">
    <source>
        <dbReference type="SAM" id="MobiDB-lite"/>
    </source>
</evidence>
<evidence type="ECO:0000256" key="2">
    <source>
        <dbReference type="SAM" id="SignalP"/>
    </source>
</evidence>
<feature type="compositionally biased region" description="Pro residues" evidence="1">
    <location>
        <begin position="41"/>
        <end position="54"/>
    </location>
</feature>